<evidence type="ECO:0000313" key="1">
    <source>
        <dbReference type="EMBL" id="SFV86838.1"/>
    </source>
</evidence>
<accession>A0A1W1DZ12</accession>
<gene>
    <name evidence="1" type="ORF">MNB_SUP05-SYMBIONT-4-925</name>
</gene>
<reference evidence="1" key="1">
    <citation type="submission" date="2016-10" db="EMBL/GenBank/DDBJ databases">
        <authorList>
            <person name="de Groot N.N."/>
        </authorList>
    </citation>
    <scope>NUCLEOTIDE SEQUENCE</scope>
</reference>
<dbReference type="EMBL" id="FPHY01000113">
    <property type="protein sequence ID" value="SFV86838.1"/>
    <property type="molecule type" value="Genomic_DNA"/>
</dbReference>
<protein>
    <submittedName>
        <fullName evidence="1">Uncharacterized protein</fullName>
    </submittedName>
</protein>
<proteinExistence type="predicted"/>
<sequence>MVIFLNPVLAELRQGLKNCQVGKKWIFDAYSYLCKGLNINSVHPVFFVFATHIFPFYHLI</sequence>
<organism evidence="1">
    <name type="scientific">hydrothermal vent metagenome</name>
    <dbReference type="NCBI Taxonomy" id="652676"/>
    <lineage>
        <taxon>unclassified sequences</taxon>
        <taxon>metagenomes</taxon>
        <taxon>ecological metagenomes</taxon>
    </lineage>
</organism>
<dbReference type="AlphaFoldDB" id="A0A1W1DZ12"/>
<name>A0A1W1DZ12_9ZZZZ</name>